<sequence length="530" mass="61226">MSKPQSSNTNNNNNTDLNATNKTSTISKRSKNGCVSCKNLKIKCTEEKPFCEYCVHTGRQCIYFQKPSVKIKVFKKKLGRPRKKSKESVDSGETVESSDSKDKIDISSRSTSSSSTPPDLQLINSKSNKNLNSPQIQLEITPFQLNLLKFYLEFGADFFTFNVLEKTHNFWEFEVPQLWCQSDLIKNSIYMLSSVRLLANYEESSFQNIHIEYDDNSNSQIVKNSSSISSSSSINLYQQAKHYLNKTYELMNMYQTILGNGISIFHENPSNDAFQDSSDIVGQILISNLCLTVACGMLSNESVKYPLDPKLKDISHFKMFEMIQIFKQFQLILNLNYSSLKNSKYLNMFGHDYSTPIQEPFIWSIHLRNYVSQNLDPLDFLQISCFNLISRIESCCHKAIHQSYPMALIHPIREVFLDEDLLTAFTQGNKVVVKIMYYLCSLLGIFDFKLSKGCTVWNEIIEFHKTRSLFEHDGNFEDDWDENVYNTLMARRECKIIYDFNLIFFLGKPVGDFMNGKIKLIKKDYPPVFF</sequence>
<dbReference type="InterPro" id="IPR052400">
    <property type="entry name" value="Zn2-C6_fungal_TF"/>
</dbReference>
<protein>
    <submittedName>
        <fullName evidence="3">Transcriptional regulatory protein</fullName>
    </submittedName>
</protein>
<keyword evidence="4" id="KW-1185">Reference proteome</keyword>
<proteinExistence type="predicted"/>
<dbReference type="HOGENOM" id="CLU_034207_0_0_1"/>
<evidence type="ECO:0000256" key="1">
    <source>
        <dbReference type="SAM" id="MobiDB-lite"/>
    </source>
</evidence>
<dbReference type="Gene3D" id="4.10.240.10">
    <property type="entry name" value="Zn(2)-C6 fungal-type DNA-binding domain"/>
    <property type="match status" value="1"/>
</dbReference>
<feature type="region of interest" description="Disordered" evidence="1">
    <location>
        <begin position="1"/>
        <end position="30"/>
    </location>
</feature>
<dbReference type="InterPro" id="IPR036864">
    <property type="entry name" value="Zn2-C6_fun-type_DNA-bd_sf"/>
</dbReference>
<feature type="compositionally biased region" description="Low complexity" evidence="1">
    <location>
        <begin position="8"/>
        <end position="23"/>
    </location>
</feature>
<organism evidence="3 4">
    <name type="scientific">Wickerhamomyces ciferrii (strain ATCC 14091 / BCRC 22168 / CBS 111 / JCM 3599 / NBRC 0793 / NRRL Y-1031 F-60-10)</name>
    <name type="common">Yeast</name>
    <name type="synonym">Pichia ciferrii</name>
    <dbReference type="NCBI Taxonomy" id="1206466"/>
    <lineage>
        <taxon>Eukaryota</taxon>
        <taxon>Fungi</taxon>
        <taxon>Dikarya</taxon>
        <taxon>Ascomycota</taxon>
        <taxon>Saccharomycotina</taxon>
        <taxon>Saccharomycetes</taxon>
        <taxon>Phaffomycetales</taxon>
        <taxon>Wickerhamomycetaceae</taxon>
        <taxon>Wickerhamomyces</taxon>
    </lineage>
</organism>
<dbReference type="STRING" id="1206466.K0KIL0"/>
<dbReference type="InterPro" id="IPR001138">
    <property type="entry name" value="Zn2Cys6_DnaBD"/>
</dbReference>
<feature type="compositionally biased region" description="Low complexity" evidence="1">
    <location>
        <begin position="107"/>
        <end position="126"/>
    </location>
</feature>
<dbReference type="Proteomes" id="UP000009328">
    <property type="component" value="Unassembled WGS sequence"/>
</dbReference>
<accession>K0KIL0</accession>
<name>K0KIL0_WICCF</name>
<feature type="region of interest" description="Disordered" evidence="1">
    <location>
        <begin position="82"/>
        <end position="126"/>
    </location>
</feature>
<evidence type="ECO:0000313" key="3">
    <source>
        <dbReference type="EMBL" id="CCH42017.1"/>
    </source>
</evidence>
<dbReference type="PANTHER" id="PTHR47657">
    <property type="entry name" value="STEROL REGULATORY ELEMENT-BINDING PROTEIN ECM22"/>
    <property type="match status" value="1"/>
</dbReference>
<dbReference type="InParanoid" id="K0KIL0"/>
<reference evidence="3 4" key="1">
    <citation type="journal article" date="2012" name="Eukaryot. Cell">
        <title>Draft genome sequence of Wickerhamomyces ciferrii NRRL Y-1031 F-60-10.</title>
        <authorList>
            <person name="Schneider J."/>
            <person name="Andrea H."/>
            <person name="Blom J."/>
            <person name="Jaenicke S."/>
            <person name="Ruckert C."/>
            <person name="Schorsch C."/>
            <person name="Szczepanowski R."/>
            <person name="Farwick M."/>
            <person name="Goesmann A."/>
            <person name="Puhler A."/>
            <person name="Schaffer S."/>
            <person name="Tauch A."/>
            <person name="Kohler T."/>
            <person name="Brinkrolf K."/>
        </authorList>
    </citation>
    <scope>NUCLEOTIDE SEQUENCE [LARGE SCALE GENOMIC DNA]</scope>
    <source>
        <strain evidence="4">ATCC 14091 / BCRC 22168 / CBS 111 / JCM 3599 / NBRC 0793 / NRRL Y-1031 F-60-10</strain>
    </source>
</reference>
<evidence type="ECO:0000259" key="2">
    <source>
        <dbReference type="PROSITE" id="PS50048"/>
    </source>
</evidence>
<evidence type="ECO:0000313" key="4">
    <source>
        <dbReference type="Proteomes" id="UP000009328"/>
    </source>
</evidence>
<dbReference type="EMBL" id="CAIF01000033">
    <property type="protein sequence ID" value="CCH42017.1"/>
    <property type="molecule type" value="Genomic_DNA"/>
</dbReference>
<dbReference type="AlphaFoldDB" id="K0KIL0"/>
<dbReference type="Pfam" id="PF00172">
    <property type="entry name" value="Zn_clus"/>
    <property type="match status" value="1"/>
</dbReference>
<dbReference type="PROSITE" id="PS00463">
    <property type="entry name" value="ZN2_CY6_FUNGAL_1"/>
    <property type="match status" value="1"/>
</dbReference>
<dbReference type="SMART" id="SM00066">
    <property type="entry name" value="GAL4"/>
    <property type="match status" value="1"/>
</dbReference>
<comment type="caution">
    <text evidence="3">The sequence shown here is derived from an EMBL/GenBank/DDBJ whole genome shotgun (WGS) entry which is preliminary data.</text>
</comment>
<dbReference type="PROSITE" id="PS50048">
    <property type="entry name" value="ZN2_CY6_FUNGAL_2"/>
    <property type="match status" value="1"/>
</dbReference>
<dbReference type="CDD" id="cd00067">
    <property type="entry name" value="GAL4"/>
    <property type="match status" value="1"/>
</dbReference>
<dbReference type="GO" id="GO:0008270">
    <property type="term" value="F:zinc ion binding"/>
    <property type="evidence" value="ECO:0007669"/>
    <property type="project" value="InterPro"/>
</dbReference>
<dbReference type="SUPFAM" id="SSF57701">
    <property type="entry name" value="Zn2/Cys6 DNA-binding domain"/>
    <property type="match status" value="1"/>
</dbReference>
<gene>
    <name evidence="3" type="ORF">BN7_1556</name>
</gene>
<feature type="domain" description="Zn(2)-C6 fungal-type" evidence="2">
    <location>
        <begin position="33"/>
        <end position="63"/>
    </location>
</feature>
<dbReference type="PANTHER" id="PTHR47657:SF7">
    <property type="entry name" value="STEROL REGULATORY ELEMENT-BINDING PROTEIN ECM22"/>
    <property type="match status" value="1"/>
</dbReference>
<dbReference type="GO" id="GO:0000981">
    <property type="term" value="F:DNA-binding transcription factor activity, RNA polymerase II-specific"/>
    <property type="evidence" value="ECO:0007669"/>
    <property type="project" value="InterPro"/>
</dbReference>